<comment type="catalytic activity">
    <reaction evidence="10">
        <text>(6S)-5,6,7,8-tetrahydrofolyl-(gamma-L-Glu)(n) + L-glutamate + ATP = (6S)-5,6,7,8-tetrahydrofolyl-(gamma-L-Glu)(n+1) + ADP + phosphate + H(+)</text>
        <dbReference type="Rhea" id="RHEA:10580"/>
        <dbReference type="Rhea" id="RHEA-COMP:14738"/>
        <dbReference type="Rhea" id="RHEA-COMP:14740"/>
        <dbReference type="ChEBI" id="CHEBI:15378"/>
        <dbReference type="ChEBI" id="CHEBI:29985"/>
        <dbReference type="ChEBI" id="CHEBI:30616"/>
        <dbReference type="ChEBI" id="CHEBI:43474"/>
        <dbReference type="ChEBI" id="CHEBI:141005"/>
        <dbReference type="ChEBI" id="CHEBI:456216"/>
        <dbReference type="EC" id="6.3.2.17"/>
    </reaction>
</comment>
<dbReference type="OrthoDB" id="9809356at2"/>
<dbReference type="Proteomes" id="UP000236497">
    <property type="component" value="Unassembled WGS sequence"/>
</dbReference>
<comment type="similarity">
    <text evidence="2 11">Belongs to the folylpolyglutamate synthase family.</text>
</comment>
<evidence type="ECO:0000256" key="3">
    <source>
        <dbReference type="ARBA" id="ARBA00013025"/>
    </source>
</evidence>
<organism evidence="14 15">
    <name type="scientific">Herbinix hemicellulosilytica</name>
    <dbReference type="NCBI Taxonomy" id="1564487"/>
    <lineage>
        <taxon>Bacteria</taxon>
        <taxon>Bacillati</taxon>
        <taxon>Bacillota</taxon>
        <taxon>Clostridia</taxon>
        <taxon>Lachnospirales</taxon>
        <taxon>Lachnospiraceae</taxon>
        <taxon>Herbinix</taxon>
    </lineage>
</organism>
<feature type="domain" description="Mur ligase central" evidence="13">
    <location>
        <begin position="132"/>
        <end position="286"/>
    </location>
</feature>
<dbReference type="GO" id="GO:0005524">
    <property type="term" value="F:ATP binding"/>
    <property type="evidence" value="ECO:0007669"/>
    <property type="project" value="UniProtKB-KW"/>
</dbReference>
<dbReference type="AlphaFoldDB" id="A0A0H5SG90"/>
<dbReference type="GO" id="GO:0005737">
    <property type="term" value="C:cytoplasm"/>
    <property type="evidence" value="ECO:0007669"/>
    <property type="project" value="TreeGrafter"/>
</dbReference>
<dbReference type="InterPro" id="IPR001645">
    <property type="entry name" value="Folylpolyglutamate_synth"/>
</dbReference>
<dbReference type="SUPFAM" id="SSF53623">
    <property type="entry name" value="MurD-like peptide ligases, catalytic domain"/>
    <property type="match status" value="1"/>
</dbReference>
<dbReference type="Gene3D" id="3.40.1190.10">
    <property type="entry name" value="Mur-like, catalytic domain"/>
    <property type="match status" value="1"/>
</dbReference>
<evidence type="ECO:0000256" key="10">
    <source>
        <dbReference type="ARBA" id="ARBA00047493"/>
    </source>
</evidence>
<dbReference type="InterPro" id="IPR013221">
    <property type="entry name" value="Mur_ligase_cen"/>
</dbReference>
<dbReference type="GO" id="GO:0008841">
    <property type="term" value="F:dihydrofolate synthase activity"/>
    <property type="evidence" value="ECO:0007669"/>
    <property type="project" value="TreeGrafter"/>
</dbReference>
<dbReference type="InterPro" id="IPR018109">
    <property type="entry name" value="Folylpolyglutamate_synth_CS"/>
</dbReference>
<dbReference type="FunFam" id="3.40.1190.10:FF:000011">
    <property type="entry name" value="Folylpolyglutamate synthase/dihydrofolate synthase"/>
    <property type="match status" value="1"/>
</dbReference>
<protein>
    <recommendedName>
        <fullName evidence="3">tetrahydrofolate synthase</fullName>
        <ecNumber evidence="3">6.3.2.17</ecNumber>
    </recommendedName>
    <alternativeName>
        <fullName evidence="9">Tetrahydrofolylpolyglutamate synthase</fullName>
    </alternativeName>
</protein>
<evidence type="ECO:0000256" key="11">
    <source>
        <dbReference type="PIRNR" id="PIRNR001563"/>
    </source>
</evidence>
<dbReference type="PANTHER" id="PTHR11136">
    <property type="entry name" value="FOLYLPOLYGLUTAMATE SYNTHASE-RELATED"/>
    <property type="match status" value="1"/>
</dbReference>
<evidence type="ECO:0000259" key="13">
    <source>
        <dbReference type="Pfam" id="PF08245"/>
    </source>
</evidence>
<name>A0A0H5SG90_HERHM</name>
<dbReference type="PROSITE" id="PS01011">
    <property type="entry name" value="FOLYLPOLYGLU_SYNT_1"/>
    <property type="match status" value="1"/>
</dbReference>
<dbReference type="GO" id="GO:0004326">
    <property type="term" value="F:tetrahydrofolylpolyglutamate synthase activity"/>
    <property type="evidence" value="ECO:0007669"/>
    <property type="project" value="UniProtKB-EC"/>
</dbReference>
<keyword evidence="4 11" id="KW-0436">Ligase</keyword>
<dbReference type="NCBIfam" id="TIGR01499">
    <property type="entry name" value="folC"/>
    <property type="match status" value="1"/>
</dbReference>
<keyword evidence="7 11" id="KW-0067">ATP-binding</keyword>
<dbReference type="PROSITE" id="PS01012">
    <property type="entry name" value="FOLYLPOLYGLU_SYNT_2"/>
    <property type="match status" value="1"/>
</dbReference>
<dbReference type="InterPro" id="IPR036615">
    <property type="entry name" value="Mur_ligase_C_dom_sf"/>
</dbReference>
<keyword evidence="6 11" id="KW-0547">Nucleotide-binding</keyword>
<evidence type="ECO:0000256" key="1">
    <source>
        <dbReference type="ARBA" id="ARBA00001946"/>
    </source>
</evidence>
<dbReference type="RefSeq" id="WP_103201976.1">
    <property type="nucleotide sequence ID" value="NZ_CVTD020000008.1"/>
</dbReference>
<dbReference type="InterPro" id="IPR036565">
    <property type="entry name" value="Mur-like_cat_sf"/>
</dbReference>
<keyword evidence="15" id="KW-1185">Reference proteome</keyword>
<evidence type="ECO:0000256" key="5">
    <source>
        <dbReference type="ARBA" id="ARBA00022723"/>
    </source>
</evidence>
<evidence type="ECO:0000256" key="9">
    <source>
        <dbReference type="ARBA" id="ARBA00030592"/>
    </source>
</evidence>
<dbReference type="Gene3D" id="3.90.190.20">
    <property type="entry name" value="Mur ligase, C-terminal domain"/>
    <property type="match status" value="1"/>
</dbReference>
<evidence type="ECO:0000313" key="14">
    <source>
        <dbReference type="EMBL" id="CRZ33826.1"/>
    </source>
</evidence>
<dbReference type="SUPFAM" id="SSF53244">
    <property type="entry name" value="MurD-like peptide ligases, peptide-binding domain"/>
    <property type="match status" value="1"/>
</dbReference>
<keyword evidence="5" id="KW-0479">Metal-binding</keyword>
<dbReference type="PANTHER" id="PTHR11136:SF0">
    <property type="entry name" value="DIHYDROFOLATE SYNTHETASE-RELATED"/>
    <property type="match status" value="1"/>
</dbReference>
<feature type="domain" description="Mur ligase C-terminal" evidence="12">
    <location>
        <begin position="314"/>
        <end position="433"/>
    </location>
</feature>
<reference evidence="14 15" key="1">
    <citation type="submission" date="2015-06" db="EMBL/GenBank/DDBJ databases">
        <authorList>
            <person name="Wibberg Daniel"/>
        </authorList>
    </citation>
    <scope>NUCLEOTIDE SEQUENCE [LARGE SCALE GENOMIC DNA]</scope>
    <source>
        <strain evidence="14 15">T3/55T</strain>
    </source>
</reference>
<dbReference type="EMBL" id="CVTD020000008">
    <property type="protein sequence ID" value="CRZ33826.1"/>
    <property type="molecule type" value="Genomic_DNA"/>
</dbReference>
<evidence type="ECO:0000256" key="6">
    <source>
        <dbReference type="ARBA" id="ARBA00022741"/>
    </source>
</evidence>
<evidence type="ECO:0000256" key="7">
    <source>
        <dbReference type="ARBA" id="ARBA00022840"/>
    </source>
</evidence>
<dbReference type="Pfam" id="PF02875">
    <property type="entry name" value="Mur_ligase_C"/>
    <property type="match status" value="1"/>
</dbReference>
<accession>A0A0H5SG90</accession>
<dbReference type="GO" id="GO:0046872">
    <property type="term" value="F:metal ion binding"/>
    <property type="evidence" value="ECO:0007669"/>
    <property type="project" value="UniProtKB-KW"/>
</dbReference>
<evidence type="ECO:0000256" key="4">
    <source>
        <dbReference type="ARBA" id="ARBA00022598"/>
    </source>
</evidence>
<dbReference type="PIRSF" id="PIRSF001563">
    <property type="entry name" value="Folylpolyglu_synth"/>
    <property type="match status" value="1"/>
</dbReference>
<sequence length="465" mass="52435">MTYNEALDFIEQAKKSGTILGLANIRELLRRLNNPQEKLKIIHIAGTNGKGSTAAFITSILCAAGYRVGRFISPSVFSYREMIQISEIRRTSDNVKGAKEYDLYTEYISEEDIQELICMIKPLCEDMVREKLSHPTSFEIETAMAFLYMVKKKVDLMVLETGMGGRLDATNVISRPVCSVFTSVSFDHMQYLGDTLEQIATEKAGIMKPGSVAITCNQKPEVLSVFKRKAEELNIPLIIADSANTGNIRYNISHTDFSYTDQNITENYKILLLGKHQVQNAVLAVRTARVLESLGYNINEYAIKTGLWMAKWPGRFERVANNPDVFIDGGHNEEAAIRLRESIEMYFTNKRLIFIIGVLADKDYKNMLRILAPLADTIITLTPSNPRALPSDKLAGEASKYCGNVIDGIDIRQALKKAYKEAKQNDIIFAFGSLSFLGDFIDELRIRKNCDLKDKEKSEYICHKK</sequence>
<dbReference type="Pfam" id="PF08245">
    <property type="entry name" value="Mur_ligase_M"/>
    <property type="match status" value="1"/>
</dbReference>
<proteinExistence type="inferred from homology"/>
<keyword evidence="8" id="KW-0460">Magnesium</keyword>
<dbReference type="EC" id="6.3.2.17" evidence="3"/>
<dbReference type="InterPro" id="IPR004101">
    <property type="entry name" value="Mur_ligase_C"/>
</dbReference>
<gene>
    <name evidence="14" type="ORF">HHT355_0622</name>
</gene>
<evidence type="ECO:0000313" key="15">
    <source>
        <dbReference type="Proteomes" id="UP000236497"/>
    </source>
</evidence>
<evidence type="ECO:0000259" key="12">
    <source>
        <dbReference type="Pfam" id="PF02875"/>
    </source>
</evidence>
<evidence type="ECO:0000256" key="2">
    <source>
        <dbReference type="ARBA" id="ARBA00008276"/>
    </source>
</evidence>
<comment type="cofactor">
    <cofactor evidence="1">
        <name>Mg(2+)</name>
        <dbReference type="ChEBI" id="CHEBI:18420"/>
    </cofactor>
</comment>
<evidence type="ECO:0000256" key="8">
    <source>
        <dbReference type="ARBA" id="ARBA00022842"/>
    </source>
</evidence>